<keyword evidence="5" id="KW-1185">Reference proteome</keyword>
<dbReference type="Proteomes" id="UP000008837">
    <property type="component" value="Unassembled WGS sequence"/>
</dbReference>
<dbReference type="EMBL" id="AAYY01000007">
    <property type="protein sequence ID" value="EDP43459.1"/>
    <property type="molecule type" value="Genomic_DNA"/>
</dbReference>
<dbReference type="Gene3D" id="3.30.230.10">
    <property type="match status" value="1"/>
</dbReference>
<dbReference type="GO" id="GO:0003723">
    <property type="term" value="F:RNA binding"/>
    <property type="evidence" value="ECO:0007669"/>
    <property type="project" value="TreeGrafter"/>
</dbReference>
<evidence type="ECO:0000256" key="2">
    <source>
        <dbReference type="ARBA" id="ARBA00022980"/>
    </source>
</evidence>
<dbReference type="Pfam" id="PF00380">
    <property type="entry name" value="Ribosomal_S9"/>
    <property type="match status" value="1"/>
</dbReference>
<gene>
    <name evidence="4" type="ORF">MGL_2127</name>
</gene>
<dbReference type="InParanoid" id="A8Q242"/>
<evidence type="ECO:0000256" key="3">
    <source>
        <dbReference type="ARBA" id="ARBA00023274"/>
    </source>
</evidence>
<dbReference type="GO" id="GO:0005763">
    <property type="term" value="C:mitochondrial small ribosomal subunit"/>
    <property type="evidence" value="ECO:0007669"/>
    <property type="project" value="TreeGrafter"/>
</dbReference>
<comment type="similarity">
    <text evidence="1">Belongs to the universal ribosomal protein uS9 family.</text>
</comment>
<organism evidence="4 5">
    <name type="scientific">Malassezia globosa (strain ATCC MYA-4612 / CBS 7966)</name>
    <name type="common">Dandruff-associated fungus</name>
    <dbReference type="NCBI Taxonomy" id="425265"/>
    <lineage>
        <taxon>Eukaryota</taxon>
        <taxon>Fungi</taxon>
        <taxon>Dikarya</taxon>
        <taxon>Basidiomycota</taxon>
        <taxon>Ustilaginomycotina</taxon>
        <taxon>Malasseziomycetes</taxon>
        <taxon>Malasseziales</taxon>
        <taxon>Malasseziaceae</taxon>
        <taxon>Malassezia</taxon>
    </lineage>
</organism>
<keyword evidence="2" id="KW-0689">Ribosomal protein</keyword>
<dbReference type="InterPro" id="IPR014721">
    <property type="entry name" value="Ribsml_uS5_D2-typ_fold_subgr"/>
</dbReference>
<reference evidence="4 5" key="1">
    <citation type="journal article" date="2007" name="Proc. Natl. Acad. Sci. U.S.A.">
        <title>Dandruff-associated Malassezia genomes reveal convergent and divergent virulence traits shared with plant and human fungal pathogens.</title>
        <authorList>
            <person name="Xu J."/>
            <person name="Saunders C.W."/>
            <person name="Hu P."/>
            <person name="Grant R.A."/>
            <person name="Boekhout T."/>
            <person name="Kuramae E.E."/>
            <person name="Kronstad J.W."/>
            <person name="Deangelis Y.M."/>
            <person name="Reeder N.L."/>
            <person name="Johnstone K.R."/>
            <person name="Leland M."/>
            <person name="Fieno A.M."/>
            <person name="Begley W.M."/>
            <person name="Sun Y."/>
            <person name="Lacey M.P."/>
            <person name="Chaudhary T."/>
            <person name="Keough T."/>
            <person name="Chu L."/>
            <person name="Sears R."/>
            <person name="Yuan B."/>
            <person name="Dawson T.L.Jr."/>
        </authorList>
    </citation>
    <scope>NUCLEOTIDE SEQUENCE [LARGE SCALE GENOMIC DNA]</scope>
    <source>
        <strain evidence="5">ATCC MYA-4612 / CBS 7966</strain>
    </source>
</reference>
<dbReference type="InterPro" id="IPR020568">
    <property type="entry name" value="Ribosomal_Su5_D2-typ_SF"/>
</dbReference>
<dbReference type="InterPro" id="IPR000754">
    <property type="entry name" value="Ribosomal_uS9"/>
</dbReference>
<evidence type="ECO:0000256" key="1">
    <source>
        <dbReference type="ARBA" id="ARBA00005251"/>
    </source>
</evidence>
<proteinExistence type="inferred from homology"/>
<dbReference type="GO" id="GO:0006412">
    <property type="term" value="P:translation"/>
    <property type="evidence" value="ECO:0007669"/>
    <property type="project" value="InterPro"/>
</dbReference>
<sequence>MLTTSLRTALQRRTGSPLWHLTRNASASAIRPPLSPPAPDRLKPASPTYFSAKPSYMDTLQMLDQLTREVKRELETACVLAPNARPPPLPHGTMSASWISRERLGSRLGLRLRASQYRSVTSRLSLLLRYQDLAVKYFQNSSPFAARGSAHQQELVQQIIEILESFTNELTLDSHHDASSASDALSGMPTHGMIDDLGRAYARGRRKVSSARVWLVRAKPTSDGQIPTGEILINNAPLSQYFLRTAHREIVTWPFRLAGVLGVYNVFALVRGGGASGQAGALAHGIANALVAALGSAEGEHATQVQSHIQQLLARD</sequence>
<evidence type="ECO:0000313" key="4">
    <source>
        <dbReference type="EMBL" id="EDP43459.1"/>
    </source>
</evidence>
<dbReference type="KEGG" id="mgl:MGL_2127"/>
<comment type="caution">
    <text evidence="4">The sequence shown here is derived from an EMBL/GenBank/DDBJ whole genome shotgun (WGS) entry which is preliminary data.</text>
</comment>
<dbReference type="OMA" id="TMSASWI"/>
<dbReference type="PANTHER" id="PTHR21569:SF1">
    <property type="entry name" value="SMALL RIBOSOMAL SUBUNIT PROTEIN US9M"/>
    <property type="match status" value="1"/>
</dbReference>
<evidence type="ECO:0008006" key="6">
    <source>
        <dbReference type="Google" id="ProtNLM"/>
    </source>
</evidence>
<dbReference type="RefSeq" id="XP_001730673.1">
    <property type="nucleotide sequence ID" value="XM_001730621.1"/>
</dbReference>
<dbReference type="GeneID" id="5855043"/>
<name>A8Q242_MALGO</name>
<protein>
    <recommendedName>
        <fullName evidence="6">Ribosomal protein S5 C-terminal domain-containing protein</fullName>
    </recommendedName>
</protein>
<keyword evidence="3" id="KW-0687">Ribonucleoprotein</keyword>
<dbReference type="STRING" id="425265.A8Q242"/>
<dbReference type="AlphaFoldDB" id="A8Q242"/>
<evidence type="ECO:0000313" key="5">
    <source>
        <dbReference type="Proteomes" id="UP000008837"/>
    </source>
</evidence>
<dbReference type="OrthoDB" id="10254627at2759"/>
<dbReference type="VEuPathDB" id="FungiDB:MGL_2127"/>
<dbReference type="GO" id="GO:0003735">
    <property type="term" value="F:structural constituent of ribosome"/>
    <property type="evidence" value="ECO:0007669"/>
    <property type="project" value="InterPro"/>
</dbReference>
<dbReference type="SUPFAM" id="SSF54211">
    <property type="entry name" value="Ribosomal protein S5 domain 2-like"/>
    <property type="match status" value="1"/>
</dbReference>
<dbReference type="PANTHER" id="PTHR21569">
    <property type="entry name" value="RIBOSOMAL PROTEIN S9"/>
    <property type="match status" value="1"/>
</dbReference>
<accession>A8Q242</accession>